<dbReference type="PANTHER" id="PTHR33393">
    <property type="entry name" value="POLYGLUTAMINE SYNTHESIS ACCESSORY PROTEIN RV0574C-RELATED"/>
    <property type="match status" value="1"/>
</dbReference>
<dbReference type="RefSeq" id="WP_061525219.1">
    <property type="nucleotide sequence ID" value="NZ_JRHX01000074.1"/>
</dbReference>
<feature type="domain" description="Capsule synthesis protein CapA" evidence="2">
    <location>
        <begin position="1"/>
        <end position="220"/>
    </location>
</feature>
<protein>
    <submittedName>
        <fullName evidence="3">Capsule biosynthesis protein CapA</fullName>
    </submittedName>
</protein>
<dbReference type="PATRIC" id="fig|52133.19.peg.2547"/>
<reference evidence="3 4" key="1">
    <citation type="journal article" date="2016" name="Sci. Rep.">
        <title>Genomic and phenotypic characterization of the species Acinetobacter venetianus.</title>
        <authorList>
            <person name="Fondi M."/>
            <person name="Maida I."/>
            <person name="Perrin E."/>
            <person name="Orlandini V."/>
            <person name="La Torre L."/>
            <person name="Bosi E."/>
            <person name="Negroni A."/>
            <person name="Zanaroli G."/>
            <person name="Fava F."/>
            <person name="Decorosi F."/>
            <person name="Giovannetti L."/>
            <person name="Viti C."/>
            <person name="Vaneechoutte M."/>
            <person name="Dijkshoorn L."/>
            <person name="Fani R."/>
        </authorList>
    </citation>
    <scope>NUCLEOTIDE SEQUENCE [LARGE SCALE GENOMIC DNA]</scope>
    <source>
        <strain evidence="3 4">LUH13518</strain>
    </source>
</reference>
<name>A0A150HRW8_9GAMM</name>
<dbReference type="Pfam" id="PF09587">
    <property type="entry name" value="PGA_cap"/>
    <property type="match status" value="1"/>
</dbReference>
<accession>A0A150HRW8</accession>
<proteinExistence type="inferred from homology"/>
<evidence type="ECO:0000313" key="4">
    <source>
        <dbReference type="Proteomes" id="UP000075544"/>
    </source>
</evidence>
<dbReference type="AlphaFoldDB" id="A0A150HRW8"/>
<evidence type="ECO:0000259" key="2">
    <source>
        <dbReference type="SMART" id="SM00854"/>
    </source>
</evidence>
<organism evidence="3 4">
    <name type="scientific">Acinetobacter venetianus</name>
    <dbReference type="NCBI Taxonomy" id="52133"/>
    <lineage>
        <taxon>Bacteria</taxon>
        <taxon>Pseudomonadati</taxon>
        <taxon>Pseudomonadota</taxon>
        <taxon>Gammaproteobacteria</taxon>
        <taxon>Moraxellales</taxon>
        <taxon>Moraxellaceae</taxon>
        <taxon>Acinetobacter</taxon>
    </lineage>
</organism>
<dbReference type="PANTHER" id="PTHR33393:SF13">
    <property type="entry name" value="PGA BIOSYNTHESIS PROTEIN CAPA"/>
    <property type="match status" value="1"/>
</dbReference>
<dbReference type="InterPro" id="IPR019079">
    <property type="entry name" value="Capsule_synth_CapA"/>
</dbReference>
<sequence>MLILGDVATFKEKITFRNCPKEVALLLNCEGFLTNNISNSSSVVFNNVKFYINLSKEFDLIMNLSNNHTMDIDNGISQSLKFAYNNNLKCVGGGNNLSMACRAYRFKEKNTNVSILSAGWDIIGCKPATTDKEGVAPIDSRRLIKQVQEEKALGNKVVVYFHWDYELEIYPHPTHRKLAKKLIDCGADIILGCHSHCLQGFEIYKEKFIFYGLGNTIFDENYYFNSKLKFPDFCKLGLAIDWDPNTDKVRVSHTNYINDELVFSHFISPEESQELMSLSTFAHLDDSQYIDFFRKNRRKKKFLPIFHEEDTTLTYHLKRWFLLFRAVLIKKMFTLGLKGHSR</sequence>
<dbReference type="SUPFAM" id="SSF56300">
    <property type="entry name" value="Metallo-dependent phosphatases"/>
    <property type="match status" value="1"/>
</dbReference>
<comment type="similarity">
    <text evidence="1">Belongs to the CapA family.</text>
</comment>
<evidence type="ECO:0000313" key="3">
    <source>
        <dbReference type="EMBL" id="KXZ69448.1"/>
    </source>
</evidence>
<comment type="caution">
    <text evidence="3">The sequence shown here is derived from an EMBL/GenBank/DDBJ whole genome shotgun (WGS) entry which is preliminary data.</text>
</comment>
<dbReference type="Gene3D" id="3.60.21.10">
    <property type="match status" value="1"/>
</dbReference>
<dbReference type="InterPro" id="IPR052169">
    <property type="entry name" value="CW_Biosynth-Accessory"/>
</dbReference>
<dbReference type="InterPro" id="IPR029052">
    <property type="entry name" value="Metallo-depent_PP-like"/>
</dbReference>
<dbReference type="Proteomes" id="UP000075544">
    <property type="component" value="Unassembled WGS sequence"/>
</dbReference>
<dbReference type="EMBL" id="JRHX01000074">
    <property type="protein sequence ID" value="KXZ69448.1"/>
    <property type="molecule type" value="Genomic_DNA"/>
</dbReference>
<gene>
    <name evidence="3" type="primary">capA_2</name>
    <name evidence="3" type="ORF">AVENLUH13518_02517</name>
</gene>
<dbReference type="SMART" id="SM00854">
    <property type="entry name" value="PGA_cap"/>
    <property type="match status" value="1"/>
</dbReference>
<evidence type="ECO:0000256" key="1">
    <source>
        <dbReference type="ARBA" id="ARBA00005662"/>
    </source>
</evidence>